<dbReference type="SUPFAM" id="SSF52047">
    <property type="entry name" value="RNI-like"/>
    <property type="match status" value="1"/>
</dbReference>
<name>A0A087TMM2_STEMI</name>
<dbReference type="OMA" id="QCRTVAN"/>
<evidence type="ECO:0000313" key="2">
    <source>
        <dbReference type="Proteomes" id="UP000054359"/>
    </source>
</evidence>
<sequence>MSEFTLYRLCLWKTAFLLKNSYWNETHDNNTGGNPFSALPSSVVEDLITCVLELTTSCCLKVTDLYHLLTSGRVKHFKLEDILLHTEEFIAILMSLSVACQNLCSLTLKEVYCSDAQPVSGALRKSAALECVLSISPRLESIESCIEFDLKAIRNCEQLKILKLNFVPKCRLYDFLEEVNGYFWPNTSLTVLDVYEHVRHPVSYLEIAVILKNCHELTKIYNDVGASLEYLHSAELYDDAISTRYKLEKCYLGSAFLAPSFASASITAVRIATITCPLLKDVGVLVSDHEVIYALSDFQNLKSILLQWEPTDGGDFQLGVQMLLEKIGANLKILTILNFYNVDFAAIASFCPELEDFKIEYQTEVCYYDPPSTCFQHLKSLYIENTDGEFCCRENTLIFLLSNCTNLSMLHLEYAENLTDNVLHKILDKNSLSTVKEATILKCKLSAEGVQNLILHLKILEYFHFGSSQITFEEAASIVHEINPNVIMRSHIDYEGA</sequence>
<dbReference type="AlphaFoldDB" id="A0A087TMM2"/>
<evidence type="ECO:0000313" key="1">
    <source>
        <dbReference type="EMBL" id="KFM66361.1"/>
    </source>
</evidence>
<feature type="non-terminal residue" evidence="1">
    <location>
        <position position="497"/>
    </location>
</feature>
<reference evidence="1 2" key="1">
    <citation type="submission" date="2013-11" db="EMBL/GenBank/DDBJ databases">
        <title>Genome sequencing of Stegodyphus mimosarum.</title>
        <authorList>
            <person name="Bechsgaard J."/>
        </authorList>
    </citation>
    <scope>NUCLEOTIDE SEQUENCE [LARGE SCALE GENOMIC DNA]</scope>
</reference>
<evidence type="ECO:0008006" key="3">
    <source>
        <dbReference type="Google" id="ProtNLM"/>
    </source>
</evidence>
<dbReference type="EMBL" id="KK115914">
    <property type="protein sequence ID" value="KFM66361.1"/>
    <property type="molecule type" value="Genomic_DNA"/>
</dbReference>
<gene>
    <name evidence="1" type="ORF">X975_17104</name>
</gene>
<dbReference type="Proteomes" id="UP000054359">
    <property type="component" value="Unassembled WGS sequence"/>
</dbReference>
<keyword evidence="2" id="KW-1185">Reference proteome</keyword>
<dbReference type="OrthoDB" id="63112at2759"/>
<accession>A0A087TMM2</accession>
<organism evidence="1 2">
    <name type="scientific">Stegodyphus mimosarum</name>
    <name type="common">African social velvet spider</name>
    <dbReference type="NCBI Taxonomy" id="407821"/>
    <lineage>
        <taxon>Eukaryota</taxon>
        <taxon>Metazoa</taxon>
        <taxon>Ecdysozoa</taxon>
        <taxon>Arthropoda</taxon>
        <taxon>Chelicerata</taxon>
        <taxon>Arachnida</taxon>
        <taxon>Araneae</taxon>
        <taxon>Araneomorphae</taxon>
        <taxon>Entelegynae</taxon>
        <taxon>Eresoidea</taxon>
        <taxon>Eresidae</taxon>
        <taxon>Stegodyphus</taxon>
    </lineage>
</organism>
<proteinExistence type="predicted"/>
<protein>
    <recommendedName>
        <fullName evidence="3">F-box/LRR-repeat protein</fullName>
    </recommendedName>
</protein>